<evidence type="ECO:0000259" key="1">
    <source>
        <dbReference type="PROSITE" id="PS50174"/>
    </source>
</evidence>
<dbReference type="PANTHER" id="PTHR32108:SF9">
    <property type="entry name" value="REVERSE TRANSCRIPTASE RNASE H-LIKE DOMAIN-CONTAINING PROTEIN"/>
    <property type="match status" value="1"/>
</dbReference>
<evidence type="ECO:0000313" key="3">
    <source>
        <dbReference type="Proteomes" id="UP000824120"/>
    </source>
</evidence>
<keyword evidence="3" id="KW-1185">Reference proteome</keyword>
<sequence length="436" mass="49430">MTTNTEAMVYQVDTPVYLMTRESTIKENRTLRHVMTQLWQALVESQELPTSIPRFPEIIRAIENLIDHGVVIVMDDQNTPNVTNNPFPAQNNLVGIICDDQEYKLLRKMGKLFIKIGEEDLSLKSSEQVASLSMEGVNLDTKVLCVPRISKGIEVRAGMPKFYVSKGLSLTQQDQSCLAKLKEPIFVNPFQQLPVSDSKVVPWDYKKIIVVYRGKEIVEEVDEAGGLTRSGRCYSLEELRKGKMAQNIQVPLKKVVTEEEAEEFLKMIKSFEAISVDRFKEIDPIIQPCVSSYSLMVAMTMFKYGYQPSEGLGLCSQGIMDPITLLGNQGTSGLGYKQIKRNGDKVKNHKRTDWELPQLIPHISHSFIKPRDLEIQASFTNKDIEKVIQDLSQLFWEVNMVQVGEGTSHADVQLMGSGVELNNWEATHFPIRKESW</sequence>
<organism evidence="2 3">
    <name type="scientific">Solanum commersonii</name>
    <name type="common">Commerson's wild potato</name>
    <name type="synonym">Commerson's nightshade</name>
    <dbReference type="NCBI Taxonomy" id="4109"/>
    <lineage>
        <taxon>Eukaryota</taxon>
        <taxon>Viridiplantae</taxon>
        <taxon>Streptophyta</taxon>
        <taxon>Embryophyta</taxon>
        <taxon>Tracheophyta</taxon>
        <taxon>Spermatophyta</taxon>
        <taxon>Magnoliopsida</taxon>
        <taxon>eudicotyledons</taxon>
        <taxon>Gunneridae</taxon>
        <taxon>Pentapetalae</taxon>
        <taxon>asterids</taxon>
        <taxon>lamiids</taxon>
        <taxon>Solanales</taxon>
        <taxon>Solanaceae</taxon>
        <taxon>Solanoideae</taxon>
        <taxon>Solaneae</taxon>
        <taxon>Solanum</taxon>
    </lineage>
</organism>
<dbReference type="EMBL" id="JACXVP010000005">
    <property type="protein sequence ID" value="KAG5606758.1"/>
    <property type="molecule type" value="Genomic_DNA"/>
</dbReference>
<comment type="caution">
    <text evidence="2">The sequence shown here is derived from an EMBL/GenBank/DDBJ whole genome shotgun (WGS) entry which is preliminary data.</text>
</comment>
<name>A0A9J5Z6Y1_SOLCO</name>
<dbReference type="Proteomes" id="UP000824120">
    <property type="component" value="Chromosome 5"/>
</dbReference>
<dbReference type="PROSITE" id="PS50174">
    <property type="entry name" value="G_PATCH"/>
    <property type="match status" value="1"/>
</dbReference>
<gene>
    <name evidence="2" type="ORF">H5410_028250</name>
</gene>
<dbReference type="OrthoDB" id="1300148at2759"/>
<dbReference type="Pfam" id="PF01585">
    <property type="entry name" value="G-patch"/>
    <property type="match status" value="1"/>
</dbReference>
<proteinExistence type="predicted"/>
<protein>
    <recommendedName>
        <fullName evidence="1">G-patch domain-containing protein</fullName>
    </recommendedName>
</protein>
<feature type="domain" description="G-patch" evidence="1">
    <location>
        <begin position="301"/>
        <end position="339"/>
    </location>
</feature>
<evidence type="ECO:0000313" key="2">
    <source>
        <dbReference type="EMBL" id="KAG5606758.1"/>
    </source>
</evidence>
<dbReference type="PANTHER" id="PTHR32108">
    <property type="entry name" value="DNA-DIRECTED RNA POLYMERASE SUBUNIT ALPHA"/>
    <property type="match status" value="1"/>
</dbReference>
<accession>A0A9J5Z6Y1</accession>
<dbReference type="GO" id="GO:0003676">
    <property type="term" value="F:nucleic acid binding"/>
    <property type="evidence" value="ECO:0007669"/>
    <property type="project" value="InterPro"/>
</dbReference>
<dbReference type="InterPro" id="IPR000467">
    <property type="entry name" value="G_patch_dom"/>
</dbReference>
<dbReference type="AlphaFoldDB" id="A0A9J5Z6Y1"/>
<reference evidence="2 3" key="1">
    <citation type="submission" date="2020-09" db="EMBL/GenBank/DDBJ databases">
        <title>De no assembly of potato wild relative species, Solanum commersonii.</title>
        <authorList>
            <person name="Cho K."/>
        </authorList>
    </citation>
    <scope>NUCLEOTIDE SEQUENCE [LARGE SCALE GENOMIC DNA]</scope>
    <source>
        <strain evidence="2">LZ3.2</strain>
        <tissue evidence="2">Leaf</tissue>
    </source>
</reference>